<protein>
    <submittedName>
        <fullName evidence="1">Uncharacterized protein</fullName>
    </submittedName>
</protein>
<evidence type="ECO:0000313" key="1">
    <source>
        <dbReference type="EMBL" id="CAI9165020.1"/>
    </source>
</evidence>
<sequence>MLGYSILKLGFYHPNTFFFSLSCCRIRLLEKVTTLKVYRYPLHCKLGVFFLFLGLFKIRLLILHKLQETIFIRTSQRNIPQTVPQSSDIKVLLPPAGIAC</sequence>
<organism evidence="1 2">
    <name type="scientific">Rangifer tarandus platyrhynchus</name>
    <name type="common">Svalbard reindeer</name>
    <dbReference type="NCBI Taxonomy" id="3082113"/>
    <lineage>
        <taxon>Eukaryota</taxon>
        <taxon>Metazoa</taxon>
        <taxon>Chordata</taxon>
        <taxon>Craniata</taxon>
        <taxon>Vertebrata</taxon>
        <taxon>Euteleostomi</taxon>
        <taxon>Mammalia</taxon>
        <taxon>Eutheria</taxon>
        <taxon>Laurasiatheria</taxon>
        <taxon>Artiodactyla</taxon>
        <taxon>Ruminantia</taxon>
        <taxon>Pecora</taxon>
        <taxon>Cervidae</taxon>
        <taxon>Odocoileinae</taxon>
        <taxon>Rangifer</taxon>
    </lineage>
</organism>
<name>A0ABN8YV76_RANTA</name>
<proteinExistence type="predicted"/>
<gene>
    <name evidence="1" type="ORF">MRATA1EN1_LOCUS13982</name>
</gene>
<evidence type="ECO:0000313" key="2">
    <source>
        <dbReference type="Proteomes" id="UP001176941"/>
    </source>
</evidence>
<keyword evidence="2" id="KW-1185">Reference proteome</keyword>
<dbReference type="Proteomes" id="UP001176941">
    <property type="component" value="Chromosome 24"/>
</dbReference>
<dbReference type="EMBL" id="OX459960">
    <property type="protein sequence ID" value="CAI9165020.1"/>
    <property type="molecule type" value="Genomic_DNA"/>
</dbReference>
<accession>A0ABN8YV76</accession>
<reference evidence="1" key="1">
    <citation type="submission" date="2023-04" db="EMBL/GenBank/DDBJ databases">
        <authorList>
            <consortium name="ELIXIR-Norway"/>
        </authorList>
    </citation>
    <scope>NUCLEOTIDE SEQUENCE [LARGE SCALE GENOMIC DNA]</scope>
</reference>